<protein>
    <submittedName>
        <fullName evidence="5">Cuticle protein 6</fullName>
    </submittedName>
</protein>
<keyword evidence="4" id="KW-0732">Signal</keyword>
<dbReference type="PROSITE" id="PS51155">
    <property type="entry name" value="CHIT_BIND_RR_2"/>
    <property type="match status" value="1"/>
</dbReference>
<name>A0A8D8BAR1_CULPI</name>
<dbReference type="GO" id="GO:0008010">
    <property type="term" value="F:structural constituent of chitin-based larval cuticle"/>
    <property type="evidence" value="ECO:0007669"/>
    <property type="project" value="TreeGrafter"/>
</dbReference>
<feature type="region of interest" description="Disordered" evidence="3">
    <location>
        <begin position="212"/>
        <end position="236"/>
    </location>
</feature>
<reference evidence="5" key="1">
    <citation type="submission" date="2021-05" db="EMBL/GenBank/DDBJ databases">
        <authorList>
            <person name="Alioto T."/>
            <person name="Alioto T."/>
            <person name="Gomez Garrido J."/>
        </authorList>
    </citation>
    <scope>NUCLEOTIDE SEQUENCE</scope>
</reference>
<accession>A0A8D8BAR1</accession>
<evidence type="ECO:0000256" key="3">
    <source>
        <dbReference type="SAM" id="MobiDB-lite"/>
    </source>
</evidence>
<proteinExistence type="predicted"/>
<evidence type="ECO:0000256" key="1">
    <source>
        <dbReference type="ARBA" id="ARBA00022460"/>
    </source>
</evidence>
<feature type="region of interest" description="Disordered" evidence="3">
    <location>
        <begin position="148"/>
        <end position="182"/>
    </location>
</feature>
<dbReference type="PANTHER" id="PTHR10380:SF224">
    <property type="entry name" value="CUTICULAR PROTEIN 12A"/>
    <property type="match status" value="1"/>
</dbReference>
<dbReference type="AlphaFoldDB" id="A0A8D8BAR1"/>
<organism evidence="5">
    <name type="scientific">Culex pipiens</name>
    <name type="common">House mosquito</name>
    <dbReference type="NCBI Taxonomy" id="7175"/>
    <lineage>
        <taxon>Eukaryota</taxon>
        <taxon>Metazoa</taxon>
        <taxon>Ecdysozoa</taxon>
        <taxon>Arthropoda</taxon>
        <taxon>Hexapoda</taxon>
        <taxon>Insecta</taxon>
        <taxon>Pterygota</taxon>
        <taxon>Neoptera</taxon>
        <taxon>Endopterygota</taxon>
        <taxon>Diptera</taxon>
        <taxon>Nematocera</taxon>
        <taxon>Culicoidea</taxon>
        <taxon>Culicidae</taxon>
        <taxon>Culicinae</taxon>
        <taxon>Culicini</taxon>
        <taxon>Culex</taxon>
        <taxon>Culex</taxon>
    </lineage>
</organism>
<feature type="chain" id="PRO_5034517122" evidence="4">
    <location>
        <begin position="22"/>
        <end position="236"/>
    </location>
</feature>
<dbReference type="InterPro" id="IPR031311">
    <property type="entry name" value="CHIT_BIND_RR_consensus"/>
</dbReference>
<dbReference type="EMBL" id="HBUE01064487">
    <property type="protein sequence ID" value="CAG6470065.1"/>
    <property type="molecule type" value="Transcribed_RNA"/>
</dbReference>
<dbReference type="InterPro" id="IPR050468">
    <property type="entry name" value="Cuticle_Struct_Prot"/>
</dbReference>
<dbReference type="PROSITE" id="PS00233">
    <property type="entry name" value="CHIT_BIND_RR_1"/>
    <property type="match status" value="1"/>
</dbReference>
<keyword evidence="1 2" id="KW-0193">Cuticle</keyword>
<evidence type="ECO:0000256" key="2">
    <source>
        <dbReference type="PROSITE-ProRule" id="PRU00497"/>
    </source>
</evidence>
<dbReference type="PANTHER" id="PTHR10380">
    <property type="entry name" value="CUTICLE PROTEIN"/>
    <property type="match status" value="1"/>
</dbReference>
<feature type="signal peptide" evidence="4">
    <location>
        <begin position="1"/>
        <end position="21"/>
    </location>
</feature>
<evidence type="ECO:0000256" key="4">
    <source>
        <dbReference type="SAM" id="SignalP"/>
    </source>
</evidence>
<dbReference type="InterPro" id="IPR000618">
    <property type="entry name" value="Insect_cuticle"/>
</dbReference>
<evidence type="ECO:0000313" key="5">
    <source>
        <dbReference type="EMBL" id="CAG6470065.1"/>
    </source>
</evidence>
<dbReference type="GO" id="GO:0062129">
    <property type="term" value="C:chitin-based extracellular matrix"/>
    <property type="evidence" value="ECO:0007669"/>
    <property type="project" value="TreeGrafter"/>
</dbReference>
<feature type="compositionally biased region" description="Gly residues" evidence="3">
    <location>
        <begin position="171"/>
        <end position="181"/>
    </location>
</feature>
<dbReference type="Pfam" id="PF00379">
    <property type="entry name" value="Chitin_bind_4"/>
    <property type="match status" value="1"/>
</dbReference>
<sequence length="236" mass="25685">MGNLRLAVLAILLAHSLVALAQQEVIVAIDEPGKTQYHEANFNTSAYQFGYEVGPNGQFHHETRGPDGVTYGCYGYIDPNGLLRVTHYVADTHGYRVVEPNHPVEIFMDAPSQYSNAITDEDPKVRHRGQVVPWKDLYLPRGCGMYPGGLRPDGPPVTSPPQNPAPARPGGTTGGGSGTGNPQGIFDFRFRLALGFAKRALIFLYSSSRFDDEPTRTGTGQLAAAGFGRSEPRTRR</sequence>
<feature type="compositionally biased region" description="Pro residues" evidence="3">
    <location>
        <begin position="153"/>
        <end position="167"/>
    </location>
</feature>